<keyword evidence="2" id="KW-1185">Reference proteome</keyword>
<dbReference type="Proteomes" id="UP001056120">
    <property type="component" value="Linkage Group LG11"/>
</dbReference>
<reference evidence="2" key="1">
    <citation type="journal article" date="2022" name="Mol. Ecol. Resour.">
        <title>The genomes of chicory, endive, great burdock and yacon provide insights into Asteraceae palaeo-polyploidization history and plant inulin production.</title>
        <authorList>
            <person name="Fan W."/>
            <person name="Wang S."/>
            <person name="Wang H."/>
            <person name="Wang A."/>
            <person name="Jiang F."/>
            <person name="Liu H."/>
            <person name="Zhao H."/>
            <person name="Xu D."/>
            <person name="Zhang Y."/>
        </authorList>
    </citation>
    <scope>NUCLEOTIDE SEQUENCE [LARGE SCALE GENOMIC DNA]</scope>
    <source>
        <strain evidence="2">cv. Yunnan</strain>
    </source>
</reference>
<reference evidence="1 2" key="2">
    <citation type="journal article" date="2022" name="Mol. Ecol. Resour.">
        <title>The genomes of chicory, endive, great burdock and yacon provide insights into Asteraceae paleo-polyploidization history and plant inulin production.</title>
        <authorList>
            <person name="Fan W."/>
            <person name="Wang S."/>
            <person name="Wang H."/>
            <person name="Wang A."/>
            <person name="Jiang F."/>
            <person name="Liu H."/>
            <person name="Zhao H."/>
            <person name="Xu D."/>
            <person name="Zhang Y."/>
        </authorList>
    </citation>
    <scope>NUCLEOTIDE SEQUENCE [LARGE SCALE GENOMIC DNA]</scope>
    <source>
        <strain evidence="2">cv. Yunnan</strain>
        <tissue evidence="1">Leaves</tissue>
    </source>
</reference>
<name>A0ACB9HNX6_9ASTR</name>
<dbReference type="EMBL" id="CM042028">
    <property type="protein sequence ID" value="KAI3797196.1"/>
    <property type="molecule type" value="Genomic_DNA"/>
</dbReference>
<proteinExistence type="predicted"/>
<evidence type="ECO:0000313" key="2">
    <source>
        <dbReference type="Proteomes" id="UP001056120"/>
    </source>
</evidence>
<sequence>MCSLATLCLENLFSMDLERNFVPHHNVVAMLNLDIPEAVDFREIILFLRRSRIFYAISANPKDAPLHDPMIPDSPREGQVVDTSDSESTKSDDNDPDAERICFDRRPQPISFLSRRIKMVVRRKRKKTSGPPPESSSRGKRIENDDADYNPAKDLDPEVTRAKWHKVSRPKFVTKPSRVLVQEGINILNTIFSQVTTTTQVQVTVSSPPCPTSSSTQVTPDTQRLLDELIRTPPVGS</sequence>
<comment type="caution">
    <text evidence="1">The sequence shown here is derived from an EMBL/GenBank/DDBJ whole genome shotgun (WGS) entry which is preliminary data.</text>
</comment>
<evidence type="ECO:0000313" key="1">
    <source>
        <dbReference type="EMBL" id="KAI3797196.1"/>
    </source>
</evidence>
<gene>
    <name evidence="1" type="ORF">L1987_32450</name>
</gene>
<protein>
    <submittedName>
        <fullName evidence="1">Uncharacterized protein</fullName>
    </submittedName>
</protein>
<accession>A0ACB9HNX6</accession>
<organism evidence="1 2">
    <name type="scientific">Smallanthus sonchifolius</name>
    <dbReference type="NCBI Taxonomy" id="185202"/>
    <lineage>
        <taxon>Eukaryota</taxon>
        <taxon>Viridiplantae</taxon>
        <taxon>Streptophyta</taxon>
        <taxon>Embryophyta</taxon>
        <taxon>Tracheophyta</taxon>
        <taxon>Spermatophyta</taxon>
        <taxon>Magnoliopsida</taxon>
        <taxon>eudicotyledons</taxon>
        <taxon>Gunneridae</taxon>
        <taxon>Pentapetalae</taxon>
        <taxon>asterids</taxon>
        <taxon>campanulids</taxon>
        <taxon>Asterales</taxon>
        <taxon>Asteraceae</taxon>
        <taxon>Asteroideae</taxon>
        <taxon>Heliantheae alliance</taxon>
        <taxon>Millerieae</taxon>
        <taxon>Smallanthus</taxon>
    </lineage>
</organism>